<sequence length="110" mass="11666">GRSREQNGGTQGGVPQREGRGGGRPCHPRAAARPFVSTLLRKLFAPASWAGRGVCVQEPMHPPTQSGARSEGKQILEDGNLDKEREKRSKEEGGDRKAEGGYGGERGASA</sequence>
<proteinExistence type="predicted"/>
<feature type="compositionally biased region" description="Gly residues" evidence="1">
    <location>
        <begin position="100"/>
        <end position="110"/>
    </location>
</feature>
<protein>
    <submittedName>
        <fullName evidence="2">Uncharacterized protein</fullName>
    </submittedName>
</protein>
<dbReference type="AlphaFoldDB" id="A0A061RV28"/>
<dbReference type="EMBL" id="GBEZ01008866">
    <property type="protein sequence ID" value="JAC76697.1"/>
    <property type="molecule type" value="Transcribed_RNA"/>
</dbReference>
<gene>
    <name evidence="2" type="ORF">TSPGSL018_19496</name>
</gene>
<feature type="region of interest" description="Disordered" evidence="1">
    <location>
        <begin position="1"/>
        <end position="30"/>
    </location>
</feature>
<feature type="region of interest" description="Disordered" evidence="1">
    <location>
        <begin position="55"/>
        <end position="110"/>
    </location>
</feature>
<organism evidence="2">
    <name type="scientific">Tetraselmis sp. GSL018</name>
    <dbReference type="NCBI Taxonomy" id="582737"/>
    <lineage>
        <taxon>Eukaryota</taxon>
        <taxon>Viridiplantae</taxon>
        <taxon>Chlorophyta</taxon>
        <taxon>core chlorophytes</taxon>
        <taxon>Chlorodendrophyceae</taxon>
        <taxon>Chlorodendrales</taxon>
        <taxon>Chlorodendraceae</taxon>
        <taxon>Tetraselmis</taxon>
    </lineage>
</organism>
<name>A0A061RV28_9CHLO</name>
<feature type="non-terminal residue" evidence="2">
    <location>
        <position position="110"/>
    </location>
</feature>
<feature type="non-terminal residue" evidence="2">
    <location>
        <position position="1"/>
    </location>
</feature>
<evidence type="ECO:0000313" key="2">
    <source>
        <dbReference type="EMBL" id="JAC76697.1"/>
    </source>
</evidence>
<reference evidence="2" key="1">
    <citation type="submission" date="2014-05" db="EMBL/GenBank/DDBJ databases">
        <title>The transcriptome of the halophilic microalga Tetraselmis sp. GSL018 isolated from the Great Salt Lake, Utah.</title>
        <authorList>
            <person name="Jinkerson R.E."/>
            <person name="D'Adamo S."/>
            <person name="Posewitz M.C."/>
        </authorList>
    </citation>
    <scope>NUCLEOTIDE SEQUENCE</scope>
    <source>
        <strain evidence="2">GSL018</strain>
    </source>
</reference>
<feature type="compositionally biased region" description="Basic and acidic residues" evidence="1">
    <location>
        <begin position="70"/>
        <end position="99"/>
    </location>
</feature>
<evidence type="ECO:0000256" key="1">
    <source>
        <dbReference type="SAM" id="MobiDB-lite"/>
    </source>
</evidence>
<accession>A0A061RV28</accession>